<evidence type="ECO:0000313" key="2">
    <source>
        <dbReference type="EMBL" id="SUZ91317.1"/>
    </source>
</evidence>
<evidence type="ECO:0000256" key="1">
    <source>
        <dbReference type="SAM" id="MobiDB-lite"/>
    </source>
</evidence>
<dbReference type="AlphaFoldDB" id="A0A381RN35"/>
<accession>A0A381RN35</accession>
<name>A0A381RN35_9ZZZZ</name>
<proteinExistence type="predicted"/>
<feature type="region of interest" description="Disordered" evidence="1">
    <location>
        <begin position="1"/>
        <end position="26"/>
    </location>
</feature>
<sequence length="49" mass="5214">MPFASAKAELENGESTEIPNTEEPLDPRLAIPSEKVHISLVQTPVKAAG</sequence>
<reference evidence="2" key="1">
    <citation type="submission" date="2018-05" db="EMBL/GenBank/DDBJ databases">
        <authorList>
            <person name="Lanie J.A."/>
            <person name="Ng W.-L."/>
            <person name="Kazmierczak K.M."/>
            <person name="Andrzejewski T.M."/>
            <person name="Davidsen T.M."/>
            <person name="Wayne K.J."/>
            <person name="Tettelin H."/>
            <person name="Glass J.I."/>
            <person name="Rusch D."/>
            <person name="Podicherti R."/>
            <person name="Tsui H.-C.T."/>
            <person name="Winkler M.E."/>
        </authorList>
    </citation>
    <scope>NUCLEOTIDE SEQUENCE</scope>
</reference>
<gene>
    <name evidence="2" type="ORF">METZ01_LOCUS44171</name>
</gene>
<dbReference type="EMBL" id="UINC01001965">
    <property type="protein sequence ID" value="SUZ91317.1"/>
    <property type="molecule type" value="Genomic_DNA"/>
</dbReference>
<organism evidence="2">
    <name type="scientific">marine metagenome</name>
    <dbReference type="NCBI Taxonomy" id="408172"/>
    <lineage>
        <taxon>unclassified sequences</taxon>
        <taxon>metagenomes</taxon>
        <taxon>ecological metagenomes</taxon>
    </lineage>
</organism>
<protein>
    <submittedName>
        <fullName evidence="2">Uncharacterized protein</fullName>
    </submittedName>
</protein>